<feature type="compositionally biased region" description="Low complexity" evidence="1">
    <location>
        <begin position="271"/>
        <end position="287"/>
    </location>
</feature>
<evidence type="ECO:0000313" key="2">
    <source>
        <dbReference type="EMBL" id="CAG8952432.1"/>
    </source>
</evidence>
<dbReference type="EMBL" id="CAJVRL010000045">
    <property type="protein sequence ID" value="CAG8952432.1"/>
    <property type="molecule type" value="Genomic_DNA"/>
</dbReference>
<dbReference type="OrthoDB" id="10308470at2759"/>
<sequence>MLGGFSQEERNEQIPSSSNPGEDYNSKGSIKEHEYNEVEFPQVFETYTPTTIKKGLSDPVITGQLFPVAALAELDKESFIRAWFSFFDKTCFFEGLKKVRYNILYRPRQDMDKAEPYCTQQEIYINTDNRLNEREITIHGNWANWAVSALLHEMLHAFIMHYGAPGFLSAHRGGTGEFGHGKPFLNSLRVLSDELREAVKKRALDDQFRVEAELDREALLSMVVDHWRPVSEYEKREVLSWGVSEEVADKLLKDWSNRERVPDDLSELLEDYSSASSSTTRSSPDEG</sequence>
<evidence type="ECO:0000256" key="1">
    <source>
        <dbReference type="SAM" id="MobiDB-lite"/>
    </source>
</evidence>
<dbReference type="Proteomes" id="UP000696280">
    <property type="component" value="Unassembled WGS sequence"/>
</dbReference>
<accession>A0A9N9PSD9</accession>
<comment type="caution">
    <text evidence="2">The sequence shown here is derived from an EMBL/GenBank/DDBJ whole genome shotgun (WGS) entry which is preliminary data.</text>
</comment>
<organism evidence="2 3">
    <name type="scientific">Hymenoscyphus fraxineus</name>
    <dbReference type="NCBI Taxonomy" id="746836"/>
    <lineage>
        <taxon>Eukaryota</taxon>
        <taxon>Fungi</taxon>
        <taxon>Dikarya</taxon>
        <taxon>Ascomycota</taxon>
        <taxon>Pezizomycotina</taxon>
        <taxon>Leotiomycetes</taxon>
        <taxon>Helotiales</taxon>
        <taxon>Helotiaceae</taxon>
        <taxon>Hymenoscyphus</taxon>
    </lineage>
</organism>
<name>A0A9N9PSD9_9HELO</name>
<protein>
    <recommendedName>
        <fullName evidence="4">SprT-like domain-containing protein</fullName>
    </recommendedName>
</protein>
<keyword evidence="3" id="KW-1185">Reference proteome</keyword>
<feature type="region of interest" description="Disordered" evidence="1">
    <location>
        <begin position="266"/>
        <end position="287"/>
    </location>
</feature>
<evidence type="ECO:0008006" key="4">
    <source>
        <dbReference type="Google" id="ProtNLM"/>
    </source>
</evidence>
<dbReference type="AlphaFoldDB" id="A0A9N9PSD9"/>
<gene>
    <name evidence="2" type="ORF">HYFRA_00001179</name>
</gene>
<feature type="region of interest" description="Disordered" evidence="1">
    <location>
        <begin position="1"/>
        <end position="28"/>
    </location>
</feature>
<proteinExistence type="predicted"/>
<reference evidence="2" key="1">
    <citation type="submission" date="2021-07" db="EMBL/GenBank/DDBJ databases">
        <authorList>
            <person name="Durling M."/>
        </authorList>
    </citation>
    <scope>NUCLEOTIDE SEQUENCE</scope>
</reference>
<evidence type="ECO:0000313" key="3">
    <source>
        <dbReference type="Proteomes" id="UP000696280"/>
    </source>
</evidence>